<comment type="caution">
    <text evidence="3">The sequence shown here is derived from an EMBL/GenBank/DDBJ whole genome shotgun (WGS) entry which is preliminary data.</text>
</comment>
<dbReference type="Pfam" id="PF13672">
    <property type="entry name" value="PP2C_2"/>
    <property type="match status" value="1"/>
</dbReference>
<dbReference type="InterPro" id="IPR036457">
    <property type="entry name" value="PPM-type-like_dom_sf"/>
</dbReference>
<gene>
    <name evidence="3" type="primary">pppA</name>
    <name evidence="3" type="ORF">GCM10010964_06180</name>
</gene>
<dbReference type="InterPro" id="IPR015655">
    <property type="entry name" value="PP2C"/>
</dbReference>
<dbReference type="SUPFAM" id="SSF81606">
    <property type="entry name" value="PP2C-like"/>
    <property type="match status" value="1"/>
</dbReference>
<proteinExistence type="predicted"/>
<evidence type="ECO:0000313" key="3">
    <source>
        <dbReference type="EMBL" id="GGG20735.1"/>
    </source>
</evidence>
<accession>A0A8J2Z8T7</accession>
<organism evidence="3 4">
    <name type="scientific">Caldovatus sediminis</name>
    <dbReference type="NCBI Taxonomy" id="2041189"/>
    <lineage>
        <taxon>Bacteria</taxon>
        <taxon>Pseudomonadati</taxon>
        <taxon>Pseudomonadota</taxon>
        <taxon>Alphaproteobacteria</taxon>
        <taxon>Acetobacterales</taxon>
        <taxon>Roseomonadaceae</taxon>
        <taxon>Caldovatus</taxon>
    </lineage>
</organism>
<reference evidence="3 4" key="1">
    <citation type="journal article" date="2014" name="Int. J. Syst. Evol. Microbiol.">
        <title>Complete genome sequence of Corynebacterium casei LMG S-19264T (=DSM 44701T), isolated from a smear-ripened cheese.</title>
        <authorList>
            <consortium name="US DOE Joint Genome Institute (JGI-PGF)"/>
            <person name="Walter F."/>
            <person name="Albersmeier A."/>
            <person name="Kalinowski J."/>
            <person name="Ruckert C."/>
        </authorList>
    </citation>
    <scope>NUCLEOTIDE SEQUENCE [LARGE SCALE GENOMIC DNA]</scope>
    <source>
        <strain evidence="3 4">CGMCC 1.16330</strain>
    </source>
</reference>
<evidence type="ECO:0000256" key="1">
    <source>
        <dbReference type="SAM" id="MobiDB-lite"/>
    </source>
</evidence>
<dbReference type="EMBL" id="BMKS01000002">
    <property type="protein sequence ID" value="GGG20735.1"/>
    <property type="molecule type" value="Genomic_DNA"/>
</dbReference>
<dbReference type="PANTHER" id="PTHR13832:SF827">
    <property type="entry name" value="PROTEIN PHOSPHATASE 1L"/>
    <property type="match status" value="1"/>
</dbReference>
<evidence type="ECO:0000259" key="2">
    <source>
        <dbReference type="PROSITE" id="PS51746"/>
    </source>
</evidence>
<keyword evidence="4" id="KW-1185">Reference proteome</keyword>
<evidence type="ECO:0000313" key="4">
    <source>
        <dbReference type="Proteomes" id="UP000597507"/>
    </source>
</evidence>
<feature type="region of interest" description="Disordered" evidence="1">
    <location>
        <begin position="1"/>
        <end position="44"/>
    </location>
</feature>
<dbReference type="GO" id="GO:0004722">
    <property type="term" value="F:protein serine/threonine phosphatase activity"/>
    <property type="evidence" value="ECO:0007669"/>
    <property type="project" value="InterPro"/>
</dbReference>
<dbReference type="Proteomes" id="UP000597507">
    <property type="component" value="Unassembled WGS sequence"/>
</dbReference>
<dbReference type="CDD" id="cd00143">
    <property type="entry name" value="PP2Cc"/>
    <property type="match status" value="1"/>
</dbReference>
<dbReference type="AlphaFoldDB" id="A0A8J2Z8T7"/>
<feature type="domain" description="PPM-type phosphatase" evidence="2">
    <location>
        <begin position="55"/>
        <end position="283"/>
    </location>
</feature>
<dbReference type="PANTHER" id="PTHR13832">
    <property type="entry name" value="PROTEIN PHOSPHATASE 2C"/>
    <property type="match status" value="1"/>
</dbReference>
<name>A0A8J2Z8T7_9PROT</name>
<dbReference type="InterPro" id="IPR001932">
    <property type="entry name" value="PPM-type_phosphatase-like_dom"/>
</dbReference>
<dbReference type="SMART" id="SM00331">
    <property type="entry name" value="PP2C_SIG"/>
    <property type="match status" value="1"/>
</dbReference>
<sequence length="285" mass="29088">MSGSGDRPRDADATLNVGPPRPDGAAGVPAAPQPPAASPRAAARGVAAGAGGLVSAAVTHPGAVRTRNEDSYVDRPDLGLWAVADGAGGHGAGDYASNAIREALESIPAGLSAAEVLAQVRLRLAAVNTALREEAERRGPGRVIASTVVALLVRGGHFACLWAGDSRAYLLRDGALQRLSRDHSLVQELVDQGAISEAEAEAHPQGNVITRAVGAAATLELDKVTGRVVPGDRFLLCSDGLIRVVEEPEIAGTLAGEDAAGRLVRLAVERGARDNVTVVTLVRGG</sequence>
<dbReference type="Gene3D" id="3.60.40.10">
    <property type="entry name" value="PPM-type phosphatase domain"/>
    <property type="match status" value="1"/>
</dbReference>
<feature type="compositionally biased region" description="Basic and acidic residues" evidence="1">
    <location>
        <begin position="1"/>
        <end position="12"/>
    </location>
</feature>
<dbReference type="SMART" id="SM00332">
    <property type="entry name" value="PP2Cc"/>
    <property type="match status" value="1"/>
</dbReference>
<protein>
    <submittedName>
        <fullName evidence="3">Serine/threonine protein phosphatase</fullName>
    </submittedName>
</protein>
<dbReference type="PROSITE" id="PS51746">
    <property type="entry name" value="PPM_2"/>
    <property type="match status" value="1"/>
</dbReference>